<organism evidence="2 3">
    <name type="scientific">Polarella glacialis</name>
    <name type="common">Dinoflagellate</name>
    <dbReference type="NCBI Taxonomy" id="89957"/>
    <lineage>
        <taxon>Eukaryota</taxon>
        <taxon>Sar</taxon>
        <taxon>Alveolata</taxon>
        <taxon>Dinophyceae</taxon>
        <taxon>Suessiales</taxon>
        <taxon>Suessiaceae</taxon>
        <taxon>Polarella</taxon>
    </lineage>
</organism>
<evidence type="ECO:0000313" key="2">
    <source>
        <dbReference type="EMBL" id="CAE8581777.1"/>
    </source>
</evidence>
<evidence type="ECO:0000313" key="3">
    <source>
        <dbReference type="Proteomes" id="UP000654075"/>
    </source>
</evidence>
<dbReference type="AlphaFoldDB" id="A0A813D7Z7"/>
<dbReference type="Proteomes" id="UP000654075">
    <property type="component" value="Unassembled WGS sequence"/>
</dbReference>
<proteinExistence type="predicted"/>
<keyword evidence="1" id="KW-0732">Signal</keyword>
<gene>
    <name evidence="2" type="ORF">PGLA1383_LOCUS788</name>
</gene>
<comment type="caution">
    <text evidence="2">The sequence shown here is derived from an EMBL/GenBank/DDBJ whole genome shotgun (WGS) entry which is preliminary data.</text>
</comment>
<dbReference type="OMA" id="NDWHENS"/>
<dbReference type="EMBL" id="CAJNNV010000197">
    <property type="protein sequence ID" value="CAE8581777.1"/>
    <property type="molecule type" value="Genomic_DNA"/>
</dbReference>
<feature type="non-terminal residue" evidence="2">
    <location>
        <position position="1"/>
    </location>
</feature>
<feature type="chain" id="PRO_5032777693" description="Beta-mannosidase" evidence="1">
    <location>
        <begin position="22"/>
        <end position="476"/>
    </location>
</feature>
<reference evidence="2" key="1">
    <citation type="submission" date="2021-02" db="EMBL/GenBank/DDBJ databases">
        <authorList>
            <person name="Dougan E. K."/>
            <person name="Rhodes N."/>
            <person name="Thang M."/>
            <person name="Chan C."/>
        </authorList>
    </citation>
    <scope>NUCLEOTIDE SEQUENCE</scope>
</reference>
<feature type="signal peptide" evidence="1">
    <location>
        <begin position="1"/>
        <end position="21"/>
    </location>
</feature>
<feature type="non-terminal residue" evidence="2">
    <location>
        <position position="476"/>
    </location>
</feature>
<accession>A0A813D7Z7</accession>
<evidence type="ECO:0008006" key="4">
    <source>
        <dbReference type="Google" id="ProtNLM"/>
    </source>
</evidence>
<name>A0A813D7Z7_POLGL</name>
<protein>
    <recommendedName>
        <fullName evidence="4">Beta-mannosidase</fullName>
    </recommendedName>
</protein>
<dbReference type="OrthoDB" id="449439at2759"/>
<sequence length="476" mass="50247">AMLRWGVRLSVVCSFTATASSGTVRWPWKAGHTTPAATSASNDSDSSDEHHLEVSAALIEPGIPLLIQDLPAFSTRCFPVPTPRDATHIRVLASAVGLAGFPSLRGGWEPQRPQREPETEMGYATLLEEHNRSSSTFFVCLRTFSSQGLDALLTVLITDTSDLDMPPVTLRPNYPSIWPLGGGMAPKELEFLIEGDALEDLRVSAVPITGEVDVSVFDSDCQGTPIKVSREIAGPDIVDVLHTERASGSLRRALCVLVTGEGVVSVTVGPRVPGPFLTPAVQTAGRFDAGGAACERVRLLVNDGTDMTVTATAEDGSQLALSADMGSQAPVANRWRGEVPPGGFGAALVVRGDDIRAAERGVGAKGEVSLSILLCRTPPAGPDGKAVGAEATRYWITAVTETGVVTLKDGLAVDISVPPPNFAAGKSEPVWRDFRFLVPGGSATPKQVTISGSSVGKAFLLADTARFPNDQRAYRW</sequence>
<keyword evidence="3" id="KW-1185">Reference proteome</keyword>
<evidence type="ECO:0000256" key="1">
    <source>
        <dbReference type="SAM" id="SignalP"/>
    </source>
</evidence>